<keyword evidence="2" id="KW-1185">Reference proteome</keyword>
<sequence>MEAAVGGIWCHNKTKKGLQLESNQVTVAGGEGNNNRSRQHLGQASSRILEDLRQSKLRCGLKETEQVARNGGGREKWELGVRQWLMGRWREMGRFCTRGLGSGTVKVGKRKKENRWLMT</sequence>
<evidence type="ECO:0000313" key="2">
    <source>
        <dbReference type="Proteomes" id="UP001358586"/>
    </source>
</evidence>
<gene>
    <name evidence="1" type="ORF">PVK06_042758</name>
</gene>
<reference evidence="1 2" key="1">
    <citation type="submission" date="2023-03" db="EMBL/GenBank/DDBJ databases">
        <title>WGS of Gossypium arboreum.</title>
        <authorList>
            <person name="Yu D."/>
        </authorList>
    </citation>
    <scope>NUCLEOTIDE SEQUENCE [LARGE SCALE GENOMIC DNA]</scope>
    <source>
        <tissue evidence="1">Leaf</tissue>
    </source>
</reference>
<name>A0ABR0MM11_GOSAR</name>
<dbReference type="Proteomes" id="UP001358586">
    <property type="component" value="Chromosome 12"/>
</dbReference>
<comment type="caution">
    <text evidence="1">The sequence shown here is derived from an EMBL/GenBank/DDBJ whole genome shotgun (WGS) entry which is preliminary data.</text>
</comment>
<proteinExistence type="predicted"/>
<dbReference type="EMBL" id="JARKNE010000012">
    <property type="protein sequence ID" value="KAK5774896.1"/>
    <property type="molecule type" value="Genomic_DNA"/>
</dbReference>
<evidence type="ECO:0000313" key="1">
    <source>
        <dbReference type="EMBL" id="KAK5774896.1"/>
    </source>
</evidence>
<organism evidence="1 2">
    <name type="scientific">Gossypium arboreum</name>
    <name type="common">Tree cotton</name>
    <name type="synonym">Gossypium nanking</name>
    <dbReference type="NCBI Taxonomy" id="29729"/>
    <lineage>
        <taxon>Eukaryota</taxon>
        <taxon>Viridiplantae</taxon>
        <taxon>Streptophyta</taxon>
        <taxon>Embryophyta</taxon>
        <taxon>Tracheophyta</taxon>
        <taxon>Spermatophyta</taxon>
        <taxon>Magnoliopsida</taxon>
        <taxon>eudicotyledons</taxon>
        <taxon>Gunneridae</taxon>
        <taxon>Pentapetalae</taxon>
        <taxon>rosids</taxon>
        <taxon>malvids</taxon>
        <taxon>Malvales</taxon>
        <taxon>Malvaceae</taxon>
        <taxon>Malvoideae</taxon>
        <taxon>Gossypium</taxon>
    </lineage>
</organism>
<protein>
    <submittedName>
        <fullName evidence="1">Uncharacterized protein</fullName>
    </submittedName>
</protein>
<accession>A0ABR0MM11</accession>